<dbReference type="Proteomes" id="UP000294881">
    <property type="component" value="Unassembled WGS sequence"/>
</dbReference>
<gene>
    <name evidence="2" type="ORF">EV666_11448</name>
</gene>
<dbReference type="PANTHER" id="PTHR37953:SF1">
    <property type="entry name" value="UPF0127 PROTEIN MJ1496"/>
    <property type="match status" value="1"/>
</dbReference>
<dbReference type="EMBL" id="SLWL01000014">
    <property type="protein sequence ID" value="TCO10344.1"/>
    <property type="molecule type" value="Genomic_DNA"/>
</dbReference>
<reference evidence="2 3" key="1">
    <citation type="submission" date="2019-03" db="EMBL/GenBank/DDBJ databases">
        <title>Genomic Encyclopedia of Type Strains, Phase IV (KMG-IV): sequencing the most valuable type-strain genomes for metagenomic binning, comparative biology and taxonomic classification.</title>
        <authorList>
            <person name="Goeker M."/>
        </authorList>
    </citation>
    <scope>NUCLEOTIDE SEQUENCE [LARGE SCALE GENOMIC DNA]</scope>
    <source>
        <strain evidence="2 3">DSM 22958</strain>
    </source>
</reference>
<feature type="signal peptide" evidence="1">
    <location>
        <begin position="1"/>
        <end position="31"/>
    </location>
</feature>
<dbReference type="PANTHER" id="PTHR37953">
    <property type="entry name" value="UPF0127 PROTEIN MJ1496"/>
    <property type="match status" value="1"/>
</dbReference>
<evidence type="ECO:0000313" key="2">
    <source>
        <dbReference type="EMBL" id="TCO10344.1"/>
    </source>
</evidence>
<dbReference type="InterPro" id="IPR038695">
    <property type="entry name" value="Saro_0823-like_sf"/>
</dbReference>
<dbReference type="OrthoDB" id="9808290at2"/>
<dbReference type="Gene3D" id="2.60.120.1140">
    <property type="entry name" value="Protein of unknown function DUF192"/>
    <property type="match status" value="1"/>
</dbReference>
<keyword evidence="1" id="KW-0732">Signal</keyword>
<organism evidence="2 3">
    <name type="scientific">Camelimonas lactis</name>
    <dbReference type="NCBI Taxonomy" id="659006"/>
    <lineage>
        <taxon>Bacteria</taxon>
        <taxon>Pseudomonadati</taxon>
        <taxon>Pseudomonadota</taxon>
        <taxon>Alphaproteobacteria</taxon>
        <taxon>Hyphomicrobiales</taxon>
        <taxon>Chelatococcaceae</taxon>
        <taxon>Camelimonas</taxon>
    </lineage>
</organism>
<dbReference type="InterPro" id="IPR003795">
    <property type="entry name" value="DUF192"/>
</dbReference>
<accession>A0A4R2GM46</accession>
<evidence type="ECO:0000256" key="1">
    <source>
        <dbReference type="SAM" id="SignalP"/>
    </source>
</evidence>
<protein>
    <recommendedName>
        <fullName evidence="4">DUF192 domain-containing protein</fullName>
    </recommendedName>
</protein>
<dbReference type="Pfam" id="PF02643">
    <property type="entry name" value="DUF192"/>
    <property type="match status" value="1"/>
</dbReference>
<evidence type="ECO:0000313" key="3">
    <source>
        <dbReference type="Proteomes" id="UP000294881"/>
    </source>
</evidence>
<sequence>MSLSFSPRPAPRIAAAIAIVLSALSAGPALAAGPAQAPAAALVTPSDATPLKIVTAVTTHAFQVEVRDTPKGREVGLMHRRSMPEDHGMLFDFEEEAPVAMWMKNTLIPLDMVFIRADGTIARVARQTEPMSTRIIASGEPVRYVLELNGGVTDKLGIQPGDRVKHPSIAGK</sequence>
<name>A0A4R2GM46_9HYPH</name>
<proteinExistence type="predicted"/>
<keyword evidence="3" id="KW-1185">Reference proteome</keyword>
<evidence type="ECO:0008006" key="4">
    <source>
        <dbReference type="Google" id="ProtNLM"/>
    </source>
</evidence>
<dbReference type="AlphaFoldDB" id="A0A4R2GM46"/>
<dbReference type="RefSeq" id="WP_132009602.1">
    <property type="nucleotide sequence ID" value="NZ_JBHUNN010000002.1"/>
</dbReference>
<feature type="chain" id="PRO_5020219762" description="DUF192 domain-containing protein" evidence="1">
    <location>
        <begin position="32"/>
        <end position="172"/>
    </location>
</feature>
<comment type="caution">
    <text evidence="2">The sequence shown here is derived from an EMBL/GenBank/DDBJ whole genome shotgun (WGS) entry which is preliminary data.</text>
</comment>